<keyword evidence="1 5" id="KW-0489">Methyltransferase</keyword>
<dbReference type="PANTHER" id="PTHR43464">
    <property type="entry name" value="METHYLTRANSFERASE"/>
    <property type="match status" value="1"/>
</dbReference>
<evidence type="ECO:0000259" key="4">
    <source>
        <dbReference type="Pfam" id="PF08241"/>
    </source>
</evidence>
<dbReference type="OrthoDB" id="189743at2"/>
<evidence type="ECO:0000313" key="5">
    <source>
        <dbReference type="EMBL" id="TVZ03689.1"/>
    </source>
</evidence>
<organism evidence="5 6">
    <name type="scientific">Trebonia kvetii</name>
    <dbReference type="NCBI Taxonomy" id="2480626"/>
    <lineage>
        <taxon>Bacteria</taxon>
        <taxon>Bacillati</taxon>
        <taxon>Actinomycetota</taxon>
        <taxon>Actinomycetes</taxon>
        <taxon>Streptosporangiales</taxon>
        <taxon>Treboniaceae</taxon>
        <taxon>Trebonia</taxon>
    </lineage>
</organism>
<proteinExistence type="predicted"/>
<dbReference type="EMBL" id="RPFW01000004">
    <property type="protein sequence ID" value="TVZ03689.1"/>
    <property type="molecule type" value="Genomic_DNA"/>
</dbReference>
<keyword evidence="6" id="KW-1185">Reference proteome</keyword>
<dbReference type="Gene3D" id="3.40.50.150">
    <property type="entry name" value="Vaccinia Virus protein VP39"/>
    <property type="match status" value="1"/>
</dbReference>
<feature type="domain" description="Methyltransferase type 11" evidence="4">
    <location>
        <begin position="61"/>
        <end position="156"/>
    </location>
</feature>
<evidence type="ECO:0000256" key="3">
    <source>
        <dbReference type="ARBA" id="ARBA00022691"/>
    </source>
</evidence>
<sequence length="216" mass="23422">MFRARTLAAEAAGAGDETGWFERLYSEAEAGSAVVPWADGEVNPHLVEWAAGKDGMGKRALVVGCGLGYDAQYLAGLSYAVTGFDVAPTAIERTIRENPGTTVEYLAADLLDLPAAWAGAFDLVVEIYTVQPLYGPVRERALAALHGPVAPGGTLLVIARATNDENPERDPAQMPWPLTRRELDLAGGPLRTVRVEQFMDSGTQPRLRWRAEFRRD</sequence>
<comment type="caution">
    <text evidence="5">The sequence shown here is derived from an EMBL/GenBank/DDBJ whole genome shotgun (WGS) entry which is preliminary data.</text>
</comment>
<dbReference type="InterPro" id="IPR029063">
    <property type="entry name" value="SAM-dependent_MTases_sf"/>
</dbReference>
<dbReference type="CDD" id="cd02440">
    <property type="entry name" value="AdoMet_MTases"/>
    <property type="match status" value="1"/>
</dbReference>
<evidence type="ECO:0000256" key="1">
    <source>
        <dbReference type="ARBA" id="ARBA00022603"/>
    </source>
</evidence>
<dbReference type="GO" id="GO:0032259">
    <property type="term" value="P:methylation"/>
    <property type="evidence" value="ECO:0007669"/>
    <property type="project" value="UniProtKB-KW"/>
</dbReference>
<name>A0A6P2BX25_9ACTN</name>
<dbReference type="SUPFAM" id="SSF53335">
    <property type="entry name" value="S-adenosyl-L-methionine-dependent methyltransferases"/>
    <property type="match status" value="1"/>
</dbReference>
<evidence type="ECO:0000256" key="2">
    <source>
        <dbReference type="ARBA" id="ARBA00022679"/>
    </source>
</evidence>
<dbReference type="InterPro" id="IPR013216">
    <property type="entry name" value="Methyltransf_11"/>
</dbReference>
<accession>A0A6P2BX25</accession>
<reference evidence="5 6" key="1">
    <citation type="submission" date="2018-11" db="EMBL/GenBank/DDBJ databases">
        <title>Trebonia kvetii gen.nov., sp.nov., a novel acidophilic actinobacterium, and proposal of the new actinobacterial family Treboniaceae fam. nov.</title>
        <authorList>
            <person name="Rapoport D."/>
            <person name="Sagova-Mareckova M."/>
            <person name="Sedlacek I."/>
            <person name="Provaznik J."/>
            <person name="Kralova S."/>
            <person name="Pavlinic D."/>
            <person name="Benes V."/>
            <person name="Kopecky J."/>
        </authorList>
    </citation>
    <scope>NUCLEOTIDE SEQUENCE [LARGE SCALE GENOMIC DNA]</scope>
    <source>
        <strain evidence="5 6">15Tr583</strain>
    </source>
</reference>
<dbReference type="Proteomes" id="UP000460272">
    <property type="component" value="Unassembled WGS sequence"/>
</dbReference>
<dbReference type="Pfam" id="PF08241">
    <property type="entry name" value="Methyltransf_11"/>
    <property type="match status" value="1"/>
</dbReference>
<dbReference type="GO" id="GO:0008757">
    <property type="term" value="F:S-adenosylmethionine-dependent methyltransferase activity"/>
    <property type="evidence" value="ECO:0007669"/>
    <property type="project" value="InterPro"/>
</dbReference>
<keyword evidence="3" id="KW-0949">S-adenosyl-L-methionine</keyword>
<evidence type="ECO:0000313" key="6">
    <source>
        <dbReference type="Proteomes" id="UP000460272"/>
    </source>
</evidence>
<dbReference type="PANTHER" id="PTHR43464:SF19">
    <property type="entry name" value="UBIQUINONE BIOSYNTHESIS O-METHYLTRANSFERASE, MITOCHONDRIAL"/>
    <property type="match status" value="1"/>
</dbReference>
<gene>
    <name evidence="5" type="ORF">EAS64_22980</name>
</gene>
<dbReference type="AlphaFoldDB" id="A0A6P2BX25"/>
<protein>
    <submittedName>
        <fullName evidence="5">Class I SAM-dependent methyltransferase</fullName>
    </submittedName>
</protein>
<keyword evidence="2 5" id="KW-0808">Transferase</keyword>